<keyword evidence="7" id="KW-0472">Membrane</keyword>
<dbReference type="PANTHER" id="PTHR45528">
    <property type="entry name" value="SENSOR HISTIDINE KINASE CPXA"/>
    <property type="match status" value="1"/>
</dbReference>
<reference evidence="10" key="1">
    <citation type="submission" date="2020-12" db="EMBL/GenBank/DDBJ databases">
        <title>Clostridium thailandense sp. nov., a novel acetogenic bacterium isolated from peat land soil in Thailand.</title>
        <authorList>
            <person name="Chaikitkaew S."/>
            <person name="Birkeland N.K."/>
        </authorList>
    </citation>
    <scope>NUCLEOTIDE SEQUENCE</scope>
    <source>
        <strain evidence="10">PL3</strain>
    </source>
</reference>
<dbReference type="CDD" id="cd00082">
    <property type="entry name" value="HisKA"/>
    <property type="match status" value="1"/>
</dbReference>
<evidence type="ECO:0000256" key="2">
    <source>
        <dbReference type="ARBA" id="ARBA00004141"/>
    </source>
</evidence>
<feature type="domain" description="Histidine kinase" evidence="9">
    <location>
        <begin position="89"/>
        <end position="301"/>
    </location>
</feature>
<dbReference type="SMART" id="SM00388">
    <property type="entry name" value="HisKA"/>
    <property type="match status" value="1"/>
</dbReference>
<keyword evidence="6 10" id="KW-0418">Kinase</keyword>
<keyword evidence="11" id="KW-1185">Reference proteome</keyword>
<proteinExistence type="predicted"/>
<dbReference type="InterPro" id="IPR050398">
    <property type="entry name" value="HssS/ArlS-like"/>
</dbReference>
<accession>A0A949TIA9</accession>
<evidence type="ECO:0000256" key="7">
    <source>
        <dbReference type="ARBA" id="ARBA00023136"/>
    </source>
</evidence>
<comment type="caution">
    <text evidence="10">The sequence shown here is derived from an EMBL/GenBank/DDBJ whole genome shotgun (WGS) entry which is preliminary data.</text>
</comment>
<keyword evidence="5" id="KW-0808">Transferase</keyword>
<dbReference type="Proteomes" id="UP000694308">
    <property type="component" value="Unassembled WGS sequence"/>
</dbReference>
<dbReference type="InterPro" id="IPR003661">
    <property type="entry name" value="HisK_dim/P_dom"/>
</dbReference>
<comment type="subcellular location">
    <subcellularLocation>
        <location evidence="2">Membrane</location>
        <topology evidence="2">Multi-pass membrane protein</topology>
    </subcellularLocation>
</comment>
<dbReference type="Pfam" id="PF00512">
    <property type="entry name" value="HisKA"/>
    <property type="match status" value="1"/>
</dbReference>
<comment type="catalytic activity">
    <reaction evidence="1">
        <text>ATP + protein L-histidine = ADP + protein N-phospho-L-histidine.</text>
        <dbReference type="EC" id="2.7.13.3"/>
    </reaction>
</comment>
<dbReference type="PROSITE" id="PS50109">
    <property type="entry name" value="HIS_KIN"/>
    <property type="match status" value="1"/>
</dbReference>
<evidence type="ECO:0000256" key="4">
    <source>
        <dbReference type="ARBA" id="ARBA00022553"/>
    </source>
</evidence>
<evidence type="ECO:0000256" key="3">
    <source>
        <dbReference type="ARBA" id="ARBA00012438"/>
    </source>
</evidence>
<keyword evidence="8" id="KW-0175">Coiled coil</keyword>
<evidence type="ECO:0000313" key="10">
    <source>
        <dbReference type="EMBL" id="MBV7273354.1"/>
    </source>
</evidence>
<dbReference type="EMBL" id="JAEEGC010000043">
    <property type="protein sequence ID" value="MBV7273354.1"/>
    <property type="molecule type" value="Genomic_DNA"/>
</dbReference>
<dbReference type="AlphaFoldDB" id="A0A949TIA9"/>
<gene>
    <name evidence="10" type="ORF">I6U48_10580</name>
</gene>
<feature type="coiled-coil region" evidence="8">
    <location>
        <begin position="55"/>
        <end position="89"/>
    </location>
</feature>
<evidence type="ECO:0000256" key="1">
    <source>
        <dbReference type="ARBA" id="ARBA00000085"/>
    </source>
</evidence>
<evidence type="ECO:0000256" key="5">
    <source>
        <dbReference type="ARBA" id="ARBA00022679"/>
    </source>
</evidence>
<dbReference type="CDD" id="cd00075">
    <property type="entry name" value="HATPase"/>
    <property type="match status" value="1"/>
</dbReference>
<evidence type="ECO:0000256" key="8">
    <source>
        <dbReference type="SAM" id="Coils"/>
    </source>
</evidence>
<organism evidence="10 11">
    <name type="scientific">Clostridium thailandense</name>
    <dbReference type="NCBI Taxonomy" id="2794346"/>
    <lineage>
        <taxon>Bacteria</taxon>
        <taxon>Bacillati</taxon>
        <taxon>Bacillota</taxon>
        <taxon>Clostridia</taxon>
        <taxon>Eubacteriales</taxon>
        <taxon>Clostridiaceae</taxon>
        <taxon>Clostridium</taxon>
    </lineage>
</organism>
<dbReference type="GO" id="GO:0005886">
    <property type="term" value="C:plasma membrane"/>
    <property type="evidence" value="ECO:0007669"/>
    <property type="project" value="TreeGrafter"/>
</dbReference>
<evidence type="ECO:0000313" key="11">
    <source>
        <dbReference type="Proteomes" id="UP000694308"/>
    </source>
</evidence>
<sequence>MKILIFIFLISITVIFITLYVLLSEEVKNIAGQLNKINGVKTNSRILLSFKNKNLGKLALEINKTLEEKKKIEIEYKKMDIELRQAISNMSHDLRTPLTSIMGYIQLIEDSSLLEEERKEYINIVKKRAKSLQVLISGFYDLSRLEAKEYKFEFKSMNLSNIICDMIASFYNDFLSRGIEPAIDIDQKLPLIVGDENAIRRVFSNLIQNMLKYGEKNVFISLKSQDDFVIAVFKNDAPNLKDEDVSHLFERFFIGDRTRNGDSTGLGLAITKELVEQMGYKIEAGMFEGKLSIAVKFKAGV</sequence>
<evidence type="ECO:0000256" key="6">
    <source>
        <dbReference type="ARBA" id="ARBA00022777"/>
    </source>
</evidence>
<dbReference type="InterPro" id="IPR003594">
    <property type="entry name" value="HATPase_dom"/>
</dbReference>
<dbReference type="GO" id="GO:0000155">
    <property type="term" value="F:phosphorelay sensor kinase activity"/>
    <property type="evidence" value="ECO:0007669"/>
    <property type="project" value="InterPro"/>
</dbReference>
<dbReference type="Pfam" id="PF02518">
    <property type="entry name" value="HATPase_c"/>
    <property type="match status" value="1"/>
</dbReference>
<dbReference type="EC" id="2.7.13.3" evidence="3"/>
<keyword evidence="4" id="KW-0597">Phosphoprotein</keyword>
<protein>
    <recommendedName>
        <fullName evidence="3">histidine kinase</fullName>
        <ecNumber evidence="3">2.7.13.3</ecNumber>
    </recommendedName>
</protein>
<dbReference type="InterPro" id="IPR005467">
    <property type="entry name" value="His_kinase_dom"/>
</dbReference>
<dbReference type="PANTHER" id="PTHR45528:SF8">
    <property type="entry name" value="HISTIDINE KINASE"/>
    <property type="match status" value="1"/>
</dbReference>
<dbReference type="RefSeq" id="WP_218320386.1">
    <property type="nucleotide sequence ID" value="NZ_JAEEGC010000043.1"/>
</dbReference>
<evidence type="ECO:0000259" key="9">
    <source>
        <dbReference type="PROSITE" id="PS50109"/>
    </source>
</evidence>
<dbReference type="SMART" id="SM00387">
    <property type="entry name" value="HATPase_c"/>
    <property type="match status" value="1"/>
</dbReference>
<name>A0A949TIA9_9CLOT</name>